<dbReference type="Proteomes" id="UP001151760">
    <property type="component" value="Unassembled WGS sequence"/>
</dbReference>
<proteinExistence type="predicted"/>
<gene>
    <name evidence="1" type="ORF">Tco_1110404</name>
</gene>
<comment type="caution">
    <text evidence="1">The sequence shown here is derived from an EMBL/GenBank/DDBJ whole genome shotgun (WGS) entry which is preliminary data.</text>
</comment>
<accession>A0ABQ5IJW7</accession>
<reference evidence="1" key="1">
    <citation type="journal article" date="2022" name="Int. J. Mol. Sci.">
        <title>Draft Genome of Tanacetum Coccineum: Genomic Comparison of Closely Related Tanacetum-Family Plants.</title>
        <authorList>
            <person name="Yamashiro T."/>
            <person name="Shiraishi A."/>
            <person name="Nakayama K."/>
            <person name="Satake H."/>
        </authorList>
    </citation>
    <scope>NUCLEOTIDE SEQUENCE</scope>
</reference>
<evidence type="ECO:0000313" key="2">
    <source>
        <dbReference type="Proteomes" id="UP001151760"/>
    </source>
</evidence>
<evidence type="ECO:0000313" key="1">
    <source>
        <dbReference type="EMBL" id="GJU00066.1"/>
    </source>
</evidence>
<keyword evidence="2" id="KW-1185">Reference proteome</keyword>
<name>A0ABQ5IJW7_9ASTR</name>
<protein>
    <submittedName>
        <fullName evidence="1">Uncharacterized protein</fullName>
    </submittedName>
</protein>
<sequence>MQTQRTLYGGWVEVVARGGNDHDGGDGYGGNGLRSGDDSVAVNDLVMEMVERSGGYRRNLTGKRGAAPEFYGERGGV</sequence>
<reference evidence="1" key="2">
    <citation type="submission" date="2022-01" db="EMBL/GenBank/DDBJ databases">
        <authorList>
            <person name="Yamashiro T."/>
            <person name="Shiraishi A."/>
            <person name="Satake H."/>
            <person name="Nakayama K."/>
        </authorList>
    </citation>
    <scope>NUCLEOTIDE SEQUENCE</scope>
</reference>
<organism evidence="1 2">
    <name type="scientific">Tanacetum coccineum</name>
    <dbReference type="NCBI Taxonomy" id="301880"/>
    <lineage>
        <taxon>Eukaryota</taxon>
        <taxon>Viridiplantae</taxon>
        <taxon>Streptophyta</taxon>
        <taxon>Embryophyta</taxon>
        <taxon>Tracheophyta</taxon>
        <taxon>Spermatophyta</taxon>
        <taxon>Magnoliopsida</taxon>
        <taxon>eudicotyledons</taxon>
        <taxon>Gunneridae</taxon>
        <taxon>Pentapetalae</taxon>
        <taxon>asterids</taxon>
        <taxon>campanulids</taxon>
        <taxon>Asterales</taxon>
        <taxon>Asteraceae</taxon>
        <taxon>Asteroideae</taxon>
        <taxon>Anthemideae</taxon>
        <taxon>Anthemidinae</taxon>
        <taxon>Tanacetum</taxon>
    </lineage>
</organism>
<dbReference type="EMBL" id="BQNB010020827">
    <property type="protein sequence ID" value="GJU00066.1"/>
    <property type="molecule type" value="Genomic_DNA"/>
</dbReference>